<dbReference type="Pfam" id="PF18950">
    <property type="entry name" value="DUF5694"/>
    <property type="match status" value="1"/>
</dbReference>
<evidence type="ECO:0000313" key="1">
    <source>
        <dbReference type="EMBL" id="MFC5971167.1"/>
    </source>
</evidence>
<reference evidence="1 2" key="1">
    <citation type="journal article" date="2019" name="Int. J. Syst. Evol. Microbiol.">
        <title>The Global Catalogue of Microorganisms (GCM) 10K type strain sequencing project: providing services to taxonomists for standard genome sequencing and annotation.</title>
        <authorList>
            <consortium name="The Broad Institute Genomics Platform"/>
            <consortium name="The Broad Institute Genome Sequencing Center for Infectious Disease"/>
            <person name="Wu L."/>
            <person name="Ma J."/>
        </authorList>
    </citation>
    <scope>NUCLEOTIDE SEQUENCE [LARGE SCALE GENOMIC DNA]</scope>
    <source>
        <strain evidence="1 2">CGMCC 1.12543</strain>
    </source>
</reference>
<keyword evidence="2" id="KW-1185">Reference proteome</keyword>
<sequence>MTDDVPDGWPTPAAGQIRVMLLGTYHMDNPDMDATTFDADDVLTERRQRELRDLVARLADWSPELVALERPYEKREAVNDLYEQYRSGERRYDREEAAESPDPKREAVGVECRNEVVQVGYRLADRLDHERVAAVDYTARLEGEAWVPPDERDPVPPKKGDYDLPDFQAVADEGAELLRESTVAEYLAEGNREPELRLNHDGMFEWLIRGEGESFDGPSLLAGWYERNIRTVHNTWRAVDPDTERVLLLVGSGHIRVLRHLFDEAPMFCPVSPLPYLPDS</sequence>
<dbReference type="AlphaFoldDB" id="A0ABD5RKL3"/>
<dbReference type="RefSeq" id="WP_247414076.1">
    <property type="nucleotide sequence ID" value="NZ_JALLGW010000001.1"/>
</dbReference>
<protein>
    <submittedName>
        <fullName evidence="1">DUF5694 domain-containing protein</fullName>
    </submittedName>
</protein>
<dbReference type="InterPro" id="IPR043749">
    <property type="entry name" value="DUF5694"/>
</dbReference>
<organism evidence="1 2">
    <name type="scientific">Halomarina salina</name>
    <dbReference type="NCBI Taxonomy" id="1872699"/>
    <lineage>
        <taxon>Archaea</taxon>
        <taxon>Methanobacteriati</taxon>
        <taxon>Methanobacteriota</taxon>
        <taxon>Stenosarchaea group</taxon>
        <taxon>Halobacteria</taxon>
        <taxon>Halobacteriales</taxon>
        <taxon>Natronomonadaceae</taxon>
        <taxon>Halomarina</taxon>
    </lineage>
</organism>
<proteinExistence type="predicted"/>
<accession>A0ABD5RKL3</accession>
<comment type="caution">
    <text evidence="1">The sequence shown here is derived from an EMBL/GenBank/DDBJ whole genome shotgun (WGS) entry which is preliminary data.</text>
</comment>
<evidence type="ECO:0000313" key="2">
    <source>
        <dbReference type="Proteomes" id="UP001596099"/>
    </source>
</evidence>
<dbReference type="EMBL" id="JBHSQH010000001">
    <property type="protein sequence ID" value="MFC5971167.1"/>
    <property type="molecule type" value="Genomic_DNA"/>
</dbReference>
<name>A0ABD5RKL3_9EURY</name>
<dbReference type="Proteomes" id="UP001596099">
    <property type="component" value="Unassembled WGS sequence"/>
</dbReference>
<gene>
    <name evidence="1" type="ORF">ACFPYI_07455</name>
</gene>